<feature type="domain" description="WHEP-TRS" evidence="7">
    <location>
        <begin position="59"/>
        <end position="108"/>
    </location>
</feature>
<dbReference type="OrthoDB" id="1350766at2759"/>
<dbReference type="AlphaFoldDB" id="A0A8J2PB15"/>
<organism evidence="8 9">
    <name type="scientific">Allacma fusca</name>
    <dbReference type="NCBI Taxonomy" id="39272"/>
    <lineage>
        <taxon>Eukaryota</taxon>
        <taxon>Metazoa</taxon>
        <taxon>Ecdysozoa</taxon>
        <taxon>Arthropoda</taxon>
        <taxon>Hexapoda</taxon>
        <taxon>Collembola</taxon>
        <taxon>Symphypleona</taxon>
        <taxon>Sminthuridae</taxon>
        <taxon>Allacma</taxon>
    </lineage>
</organism>
<evidence type="ECO:0000256" key="5">
    <source>
        <dbReference type="ARBA" id="ARBA00023146"/>
    </source>
</evidence>
<comment type="caution">
    <text evidence="8">The sequence shown here is derived from an EMBL/GenBank/DDBJ whole genome shotgun (WGS) entry which is preliminary data.</text>
</comment>
<dbReference type="CDD" id="cd01200">
    <property type="entry name" value="WHEPGMRS_RNA"/>
    <property type="match status" value="1"/>
</dbReference>
<keyword evidence="2" id="KW-0547">Nucleotide-binding</keyword>
<feature type="region of interest" description="Disordered" evidence="6">
    <location>
        <begin position="1"/>
        <end position="75"/>
    </location>
</feature>
<feature type="compositionally biased region" description="Polar residues" evidence="6">
    <location>
        <begin position="1"/>
        <end position="53"/>
    </location>
</feature>
<dbReference type="Proteomes" id="UP000708208">
    <property type="component" value="Unassembled WGS sequence"/>
</dbReference>
<dbReference type="Pfam" id="PF00458">
    <property type="entry name" value="WHEP-TRS"/>
    <property type="match status" value="1"/>
</dbReference>
<evidence type="ECO:0000313" key="8">
    <source>
        <dbReference type="EMBL" id="CAG7815218.1"/>
    </source>
</evidence>
<evidence type="ECO:0000256" key="4">
    <source>
        <dbReference type="ARBA" id="ARBA00022917"/>
    </source>
</evidence>
<evidence type="ECO:0000313" key="9">
    <source>
        <dbReference type="Proteomes" id="UP000708208"/>
    </source>
</evidence>
<accession>A0A8J2PB15</accession>
<dbReference type="EMBL" id="CAJVCH010339232">
    <property type="protein sequence ID" value="CAG7815218.1"/>
    <property type="molecule type" value="Genomic_DNA"/>
</dbReference>
<reference evidence="8" key="1">
    <citation type="submission" date="2021-06" db="EMBL/GenBank/DDBJ databases">
        <authorList>
            <person name="Hodson N. C."/>
            <person name="Mongue J. A."/>
            <person name="Jaron S. K."/>
        </authorList>
    </citation>
    <scope>NUCLEOTIDE SEQUENCE</scope>
</reference>
<dbReference type="InterPro" id="IPR000738">
    <property type="entry name" value="WHEP-TRS_dom"/>
</dbReference>
<evidence type="ECO:0000256" key="3">
    <source>
        <dbReference type="ARBA" id="ARBA00022840"/>
    </source>
</evidence>
<proteinExistence type="predicted"/>
<feature type="compositionally biased region" description="Polar residues" evidence="6">
    <location>
        <begin position="103"/>
        <end position="136"/>
    </location>
</feature>
<gene>
    <name evidence="8" type="ORF">AFUS01_LOCUS25915</name>
</gene>
<keyword evidence="4" id="KW-0648">Protein biosynthesis</keyword>
<sequence>MDAQGNNNGISSQGYVPGATQANPHVQNNNSTESTLNNPTASPLNNPTESPLNNKGEGVRAQVGQQGNKIRDLKVSQPAKDVITVEVKTLLELNGQGYVPGATQANPHVQKNNPTESPLNNPTASPLNNSTESPLNNKGEGVRAQVGQQGNKIL</sequence>
<evidence type="ECO:0000256" key="6">
    <source>
        <dbReference type="SAM" id="MobiDB-lite"/>
    </source>
</evidence>
<evidence type="ECO:0000256" key="2">
    <source>
        <dbReference type="ARBA" id="ARBA00022741"/>
    </source>
</evidence>
<protein>
    <recommendedName>
        <fullName evidence="7">WHEP-TRS domain-containing protein</fullName>
    </recommendedName>
</protein>
<evidence type="ECO:0000259" key="7">
    <source>
        <dbReference type="SMART" id="SM00991"/>
    </source>
</evidence>
<dbReference type="GO" id="GO:0004812">
    <property type="term" value="F:aminoacyl-tRNA ligase activity"/>
    <property type="evidence" value="ECO:0007669"/>
    <property type="project" value="UniProtKB-KW"/>
</dbReference>
<keyword evidence="5" id="KW-0030">Aminoacyl-tRNA synthetase</keyword>
<feature type="region of interest" description="Disordered" evidence="6">
    <location>
        <begin position="99"/>
        <end position="154"/>
    </location>
</feature>
<dbReference type="GO" id="GO:0005524">
    <property type="term" value="F:ATP binding"/>
    <property type="evidence" value="ECO:0007669"/>
    <property type="project" value="UniProtKB-KW"/>
</dbReference>
<keyword evidence="1" id="KW-0436">Ligase</keyword>
<evidence type="ECO:0000256" key="1">
    <source>
        <dbReference type="ARBA" id="ARBA00022598"/>
    </source>
</evidence>
<keyword evidence="9" id="KW-1185">Reference proteome</keyword>
<dbReference type="SMART" id="SM00991">
    <property type="entry name" value="WHEP-TRS"/>
    <property type="match status" value="1"/>
</dbReference>
<keyword evidence="3" id="KW-0067">ATP-binding</keyword>
<dbReference type="GO" id="GO:0006418">
    <property type="term" value="P:tRNA aminoacylation for protein translation"/>
    <property type="evidence" value="ECO:0007669"/>
    <property type="project" value="InterPro"/>
</dbReference>
<name>A0A8J2PB15_9HEXA</name>